<protein>
    <submittedName>
        <fullName evidence="2">Uncharacterized protein</fullName>
    </submittedName>
</protein>
<evidence type="ECO:0000313" key="3">
    <source>
        <dbReference type="Proteomes" id="UP001211711"/>
    </source>
</evidence>
<gene>
    <name evidence="2" type="ORF">PN497_23940</name>
</gene>
<dbReference type="Proteomes" id="UP001211711">
    <property type="component" value="Unassembled WGS sequence"/>
</dbReference>
<sequence length="95" mass="11171">MISQPRCLRLHIYSDVKNPSSVAYKWPDNRTYQATPMEGCHEFIRVQEFRRQKTEGRRQEVISYFPQSPITNHQSPITNHQSPVTNHQSPITNHP</sequence>
<keyword evidence="3" id="KW-1185">Reference proteome</keyword>
<accession>A0ABT5A0E1</accession>
<organism evidence="2 3">
    <name type="scientific">Sphaerospermopsis kisseleviana CS-549</name>
    <dbReference type="NCBI Taxonomy" id="3021783"/>
    <lineage>
        <taxon>Bacteria</taxon>
        <taxon>Bacillati</taxon>
        <taxon>Cyanobacteriota</taxon>
        <taxon>Cyanophyceae</taxon>
        <taxon>Nostocales</taxon>
        <taxon>Aphanizomenonaceae</taxon>
        <taxon>Sphaerospermopsis</taxon>
        <taxon>Sphaerospermopsis kisseleviana</taxon>
    </lineage>
</organism>
<proteinExistence type="predicted"/>
<reference evidence="2 3" key="1">
    <citation type="submission" date="2023-01" db="EMBL/GenBank/DDBJ databases">
        <title>Genomes from the Australian National Cyanobacteria Reference Collection.</title>
        <authorList>
            <person name="Willis A."/>
            <person name="Lee E.M.F."/>
        </authorList>
    </citation>
    <scope>NUCLEOTIDE SEQUENCE [LARGE SCALE GENOMIC DNA]</scope>
    <source>
        <strain evidence="2 3">CS-549</strain>
    </source>
</reference>
<evidence type="ECO:0000313" key="2">
    <source>
        <dbReference type="EMBL" id="MDB9444382.1"/>
    </source>
</evidence>
<comment type="caution">
    <text evidence="2">The sequence shown here is derived from an EMBL/GenBank/DDBJ whole genome shotgun (WGS) entry which is preliminary data.</text>
</comment>
<evidence type="ECO:0000256" key="1">
    <source>
        <dbReference type="SAM" id="MobiDB-lite"/>
    </source>
</evidence>
<dbReference type="RefSeq" id="WP_272110965.1">
    <property type="nucleotide sequence ID" value="NZ_JAQMTI010000312.1"/>
</dbReference>
<feature type="region of interest" description="Disordered" evidence="1">
    <location>
        <begin position="65"/>
        <end position="95"/>
    </location>
</feature>
<dbReference type="EMBL" id="JAQMTI010000312">
    <property type="protein sequence ID" value="MDB9444382.1"/>
    <property type="molecule type" value="Genomic_DNA"/>
</dbReference>
<name>A0ABT5A0E1_9CYAN</name>